<evidence type="ECO:0000259" key="5">
    <source>
        <dbReference type="Pfam" id="PF03358"/>
    </source>
</evidence>
<name>A0A512C3U9_9HYPH</name>
<gene>
    <name evidence="6" type="ORF">MAE02_65770</name>
</gene>
<dbReference type="InterPro" id="IPR051814">
    <property type="entry name" value="NAD(P)H-dep_FMN_reductase"/>
</dbReference>
<comment type="caution">
    <text evidence="6">The sequence shown here is derived from an EMBL/GenBank/DDBJ whole genome shotgun (WGS) entry which is preliminary data.</text>
</comment>
<accession>A0A512C3U9</accession>
<dbReference type="Proteomes" id="UP000321085">
    <property type="component" value="Unassembled WGS sequence"/>
</dbReference>
<evidence type="ECO:0000313" key="6">
    <source>
        <dbReference type="EMBL" id="GEO18881.1"/>
    </source>
</evidence>
<dbReference type="InterPro" id="IPR019912">
    <property type="entry name" value="FMN_Rdtase_MsuE-like"/>
</dbReference>
<dbReference type="NCBIfam" id="TIGR03566">
    <property type="entry name" value="FMN_reduc_MsuE"/>
    <property type="match status" value="1"/>
</dbReference>
<dbReference type="GO" id="GO:0016491">
    <property type="term" value="F:oxidoreductase activity"/>
    <property type="evidence" value="ECO:0007669"/>
    <property type="project" value="UniProtKB-KW"/>
</dbReference>
<dbReference type="SUPFAM" id="SSF52218">
    <property type="entry name" value="Flavoproteins"/>
    <property type="match status" value="1"/>
</dbReference>
<dbReference type="InterPro" id="IPR029039">
    <property type="entry name" value="Flavoprotein-like_sf"/>
</dbReference>
<evidence type="ECO:0000313" key="7">
    <source>
        <dbReference type="Proteomes" id="UP000321085"/>
    </source>
</evidence>
<feature type="domain" description="NADPH-dependent FMN reductase-like" evidence="5">
    <location>
        <begin position="4"/>
        <end position="145"/>
    </location>
</feature>
<protein>
    <submittedName>
        <fullName evidence="6">FMN reductase</fullName>
    </submittedName>
</protein>
<reference evidence="6 7" key="1">
    <citation type="submission" date="2019-07" db="EMBL/GenBank/DDBJ databases">
        <title>Whole genome shotgun sequence of Microvirga aerophila NBRC 106136.</title>
        <authorList>
            <person name="Hosoyama A."/>
            <person name="Uohara A."/>
            <person name="Ohji S."/>
            <person name="Ichikawa N."/>
        </authorList>
    </citation>
    <scope>NUCLEOTIDE SEQUENCE [LARGE SCALE GENOMIC DNA]</scope>
    <source>
        <strain evidence="6 7">NBRC 106136</strain>
    </source>
</reference>
<organism evidence="6 7">
    <name type="scientific">Microvirga aerophila</name>
    <dbReference type="NCBI Taxonomy" id="670291"/>
    <lineage>
        <taxon>Bacteria</taxon>
        <taxon>Pseudomonadati</taxon>
        <taxon>Pseudomonadota</taxon>
        <taxon>Alphaproteobacteria</taxon>
        <taxon>Hyphomicrobiales</taxon>
        <taxon>Methylobacteriaceae</taxon>
        <taxon>Microvirga</taxon>
    </lineage>
</organism>
<evidence type="ECO:0000256" key="1">
    <source>
        <dbReference type="ARBA" id="ARBA00005990"/>
    </source>
</evidence>
<evidence type="ECO:0000256" key="3">
    <source>
        <dbReference type="ARBA" id="ARBA00022643"/>
    </source>
</evidence>
<keyword evidence="7" id="KW-1185">Reference proteome</keyword>
<keyword evidence="2" id="KW-0285">Flavoprotein</keyword>
<dbReference type="Pfam" id="PF03358">
    <property type="entry name" value="FMN_red"/>
    <property type="match status" value="1"/>
</dbReference>
<dbReference type="EMBL" id="BJYU01000265">
    <property type="protein sequence ID" value="GEO18881.1"/>
    <property type="molecule type" value="Genomic_DNA"/>
</dbReference>
<dbReference type="InterPro" id="IPR005025">
    <property type="entry name" value="FMN_Rdtase-like_dom"/>
</dbReference>
<keyword evidence="3" id="KW-0288">FMN</keyword>
<dbReference type="RefSeq" id="WP_147023236.1">
    <property type="nucleotide sequence ID" value="NZ_BJYU01000265.1"/>
</dbReference>
<sequence>MRHRIIGIAGSVRRPSKTRSLVETIGTSVTRAMDVDLTVYDLVDAGSGFGAAHSRTHLPASAQRILRDIETADALIVGSPIYKGSYTGLFKHLIDFIEPDALRDVPVVLTAMGGGTRHALMIEHQLRPLFGFFEALTLPTAVYASDPDFVDGQLADVSVLTRAAAAAAQLTTLLDQRPRHSASVTPVRLASVR</sequence>
<keyword evidence="4" id="KW-0560">Oxidoreductase</keyword>
<dbReference type="PANTHER" id="PTHR43408:SF2">
    <property type="entry name" value="FMN REDUCTASE (NADPH)"/>
    <property type="match status" value="1"/>
</dbReference>
<comment type="similarity">
    <text evidence="1">Belongs to the SsuE family.</text>
</comment>
<dbReference type="PANTHER" id="PTHR43408">
    <property type="entry name" value="FMN REDUCTASE (NADPH)"/>
    <property type="match status" value="1"/>
</dbReference>
<evidence type="ECO:0000256" key="2">
    <source>
        <dbReference type="ARBA" id="ARBA00022630"/>
    </source>
</evidence>
<evidence type="ECO:0000256" key="4">
    <source>
        <dbReference type="ARBA" id="ARBA00023002"/>
    </source>
</evidence>
<proteinExistence type="inferred from homology"/>
<dbReference type="Gene3D" id="3.40.50.360">
    <property type="match status" value="1"/>
</dbReference>
<dbReference type="AlphaFoldDB" id="A0A512C3U9"/>